<comment type="caution">
    <text evidence="2">The sequence shown here is derived from an EMBL/GenBank/DDBJ whole genome shotgun (WGS) entry which is preliminary data.</text>
</comment>
<protein>
    <recommendedName>
        <fullName evidence="1">PiggyBac transposable element-derived protein domain-containing protein</fullName>
    </recommendedName>
</protein>
<evidence type="ECO:0000313" key="3">
    <source>
        <dbReference type="Proteomes" id="UP001283361"/>
    </source>
</evidence>
<feature type="domain" description="PiggyBac transposable element-derived protein" evidence="1">
    <location>
        <begin position="29"/>
        <end position="79"/>
    </location>
</feature>
<accession>A0AAE1DBX7</accession>
<dbReference type="Proteomes" id="UP001283361">
    <property type="component" value="Unassembled WGS sequence"/>
</dbReference>
<evidence type="ECO:0000259" key="1">
    <source>
        <dbReference type="Pfam" id="PF13843"/>
    </source>
</evidence>
<evidence type="ECO:0000313" key="2">
    <source>
        <dbReference type="EMBL" id="KAK3765044.1"/>
    </source>
</evidence>
<proteinExistence type="predicted"/>
<dbReference type="InterPro" id="IPR029526">
    <property type="entry name" value="PGBD"/>
</dbReference>
<name>A0AAE1DBX7_9GAST</name>
<sequence length="113" mass="13095">MRLDPGQYECLYLKAMGSPVEELFSGCHSPGQYFTTFFDNSIVDDLIFQTTLYITQQERRVSTVTRQDILGFIGINIITVEWELHFNPTCLPLLLKIECAWYCQTLISTRHPI</sequence>
<dbReference type="EMBL" id="JAWDGP010004358">
    <property type="protein sequence ID" value="KAK3765044.1"/>
    <property type="molecule type" value="Genomic_DNA"/>
</dbReference>
<dbReference type="AlphaFoldDB" id="A0AAE1DBX7"/>
<gene>
    <name evidence="2" type="ORF">RRG08_023562</name>
</gene>
<keyword evidence="3" id="KW-1185">Reference proteome</keyword>
<reference evidence="2" key="1">
    <citation type="journal article" date="2023" name="G3 (Bethesda)">
        <title>A reference genome for the long-term kleptoplast-retaining sea slug Elysia crispata morphotype clarki.</title>
        <authorList>
            <person name="Eastman K.E."/>
            <person name="Pendleton A.L."/>
            <person name="Shaikh M.A."/>
            <person name="Suttiyut T."/>
            <person name="Ogas R."/>
            <person name="Tomko P."/>
            <person name="Gavelis G."/>
            <person name="Widhalm J.R."/>
            <person name="Wisecaver J.H."/>
        </authorList>
    </citation>
    <scope>NUCLEOTIDE SEQUENCE</scope>
    <source>
        <strain evidence="2">ECLA1</strain>
    </source>
</reference>
<organism evidence="2 3">
    <name type="scientific">Elysia crispata</name>
    <name type="common">lettuce slug</name>
    <dbReference type="NCBI Taxonomy" id="231223"/>
    <lineage>
        <taxon>Eukaryota</taxon>
        <taxon>Metazoa</taxon>
        <taxon>Spiralia</taxon>
        <taxon>Lophotrochozoa</taxon>
        <taxon>Mollusca</taxon>
        <taxon>Gastropoda</taxon>
        <taxon>Heterobranchia</taxon>
        <taxon>Euthyneura</taxon>
        <taxon>Panpulmonata</taxon>
        <taxon>Sacoglossa</taxon>
        <taxon>Placobranchoidea</taxon>
        <taxon>Plakobranchidae</taxon>
        <taxon>Elysia</taxon>
    </lineage>
</organism>
<dbReference type="Pfam" id="PF13843">
    <property type="entry name" value="DDE_Tnp_1_7"/>
    <property type="match status" value="1"/>
</dbReference>